<accession>A0ABW9XG75</accession>
<evidence type="ECO:0000256" key="1">
    <source>
        <dbReference type="SAM" id="Phobius"/>
    </source>
</evidence>
<proteinExistence type="predicted"/>
<gene>
    <name evidence="2" type="ORF">GTZ99_13480</name>
</gene>
<evidence type="ECO:0000313" key="3">
    <source>
        <dbReference type="Proteomes" id="UP000753724"/>
    </source>
</evidence>
<keyword evidence="3" id="KW-1185">Reference proteome</keyword>
<organism evidence="2 3">
    <name type="scientific">Novosphingobium ovatum</name>
    <dbReference type="NCBI Taxonomy" id="1908523"/>
    <lineage>
        <taxon>Bacteria</taxon>
        <taxon>Pseudomonadati</taxon>
        <taxon>Pseudomonadota</taxon>
        <taxon>Alphaproteobacteria</taxon>
        <taxon>Sphingomonadales</taxon>
        <taxon>Sphingomonadaceae</taxon>
        <taxon>Novosphingobium</taxon>
    </lineage>
</organism>
<keyword evidence="1" id="KW-0812">Transmembrane</keyword>
<protein>
    <submittedName>
        <fullName evidence="2">DUF4350 domain-containing protein</fullName>
    </submittedName>
</protein>
<evidence type="ECO:0000313" key="2">
    <source>
        <dbReference type="EMBL" id="NBC37560.1"/>
    </source>
</evidence>
<feature type="transmembrane region" description="Helical" evidence="1">
    <location>
        <begin position="19"/>
        <end position="42"/>
    </location>
</feature>
<dbReference type="Proteomes" id="UP000753724">
    <property type="component" value="Unassembled WGS sequence"/>
</dbReference>
<keyword evidence="1" id="KW-1133">Transmembrane helix</keyword>
<name>A0ABW9XG75_9SPHN</name>
<keyword evidence="1" id="KW-0472">Membrane</keyword>
<dbReference type="RefSeq" id="WP_161719716.1">
    <property type="nucleotide sequence ID" value="NZ_JAAAPO010000005.1"/>
</dbReference>
<sequence length="444" mass="46836">MSAGADAIDAGVGRARPTFSVGTVLALVVLGAGLFLAVLWMLGNGVGLNNDRDNIAHGRAVGLNGYAGLARMAQAAGHPLRYTHDTPAARQPGLLIITPQQWVDGADIQKLIDAHCSYGPTLLIVPKWWAVPASIKRPGAQKGWVQLGEAQSPEWHDFQDAITLSIVKRTDPVARWVVPEGAPALTTRLPHPEAMQISDAFDEKDRPVLRPLVTAADGAVLAARPMDMPCLPEGLAVTANAHTPFPQTFVFEPDLMNNMALSTPQGAAMAEALVNAAMGRVPASTPITFDMSLAGQKRTPSLLTLAVTPPYLAATLALVLAALAAGWRAFCRFGPPLAPLRAIALGKSALVANAAALIRRAGRLHLLPGPYADGVRGRLIAALGLPQHADPAQSEAAIDRALHARAPDLPPFSATSAALRTARKPTDILRHAQTLHAIERTLTR</sequence>
<dbReference type="EMBL" id="JAAAPO010000005">
    <property type="protein sequence ID" value="NBC37560.1"/>
    <property type="molecule type" value="Genomic_DNA"/>
</dbReference>
<comment type="caution">
    <text evidence="2">The sequence shown here is derived from an EMBL/GenBank/DDBJ whole genome shotgun (WGS) entry which is preliminary data.</text>
</comment>
<reference evidence="3" key="1">
    <citation type="submission" date="2020-01" db="EMBL/GenBank/DDBJ databases">
        <title>Sphingomonas sp. strain CSW-10.</title>
        <authorList>
            <person name="Chen W.-M."/>
        </authorList>
    </citation>
    <scope>NUCLEOTIDE SEQUENCE [LARGE SCALE GENOMIC DNA]</scope>
    <source>
        <strain evidence="3">FSY-8</strain>
    </source>
</reference>